<protein>
    <submittedName>
        <fullName evidence="9">Succinate dehydrogenase / fumarate reductase membrane anchor subunit</fullName>
    </submittedName>
</protein>
<dbReference type="CDD" id="cd03500">
    <property type="entry name" value="SQR_TypeA_SdhD_like"/>
    <property type="match status" value="1"/>
</dbReference>
<sequence>MTTANEPKLAKTLLKQYDRPASLDNPRSPHRPAAGNFEKYAWLFMRFSGVALLVLVFGHVFIMLALDSQGVHRISAAFVAQRWASPFWQIWDITMLWLAQLHGGNGLRVIIDDYARKDRTRFWLKTLLVLSMILTVGLGSYALLSFDPASVPTAQ</sequence>
<dbReference type="InterPro" id="IPR000701">
    <property type="entry name" value="SuccDH_FuR_B_TM-su"/>
</dbReference>
<accession>A0A1H1GXW3</accession>
<dbReference type="RefSeq" id="WP_068528819.1">
    <property type="nucleotide sequence ID" value="NZ_AP025457.1"/>
</dbReference>
<keyword evidence="5 8" id="KW-1133">Transmembrane helix</keyword>
<dbReference type="GO" id="GO:0046872">
    <property type="term" value="F:metal ion binding"/>
    <property type="evidence" value="ECO:0007669"/>
    <property type="project" value="UniProtKB-KW"/>
</dbReference>
<evidence type="ECO:0000313" key="9">
    <source>
        <dbReference type="EMBL" id="SDR17953.1"/>
    </source>
</evidence>
<evidence type="ECO:0000256" key="1">
    <source>
        <dbReference type="ARBA" id="ARBA00004370"/>
    </source>
</evidence>
<evidence type="ECO:0000256" key="2">
    <source>
        <dbReference type="ARBA" id="ARBA00022617"/>
    </source>
</evidence>
<reference evidence="10" key="1">
    <citation type="submission" date="2016-10" db="EMBL/GenBank/DDBJ databases">
        <authorList>
            <person name="Varghese N."/>
            <person name="Submissions S."/>
        </authorList>
    </citation>
    <scope>NUCLEOTIDE SEQUENCE [LARGE SCALE GENOMIC DNA]</scope>
    <source>
        <strain evidence="10">DSM 44142</strain>
    </source>
</reference>
<organism evidence="9 10">
    <name type="scientific">Tsukamurella pulmonis</name>
    <dbReference type="NCBI Taxonomy" id="47312"/>
    <lineage>
        <taxon>Bacteria</taxon>
        <taxon>Bacillati</taxon>
        <taxon>Actinomycetota</taxon>
        <taxon>Actinomycetes</taxon>
        <taxon>Mycobacteriales</taxon>
        <taxon>Tsukamurellaceae</taxon>
        <taxon>Tsukamurella</taxon>
    </lineage>
</organism>
<dbReference type="Proteomes" id="UP000183053">
    <property type="component" value="Unassembled WGS sequence"/>
</dbReference>
<dbReference type="AlphaFoldDB" id="A0A1H1GXW3"/>
<proteinExistence type="predicted"/>
<gene>
    <name evidence="9" type="ORF">SAMN04489765_3653</name>
</gene>
<evidence type="ECO:0000256" key="8">
    <source>
        <dbReference type="SAM" id="Phobius"/>
    </source>
</evidence>
<evidence type="ECO:0000313" key="10">
    <source>
        <dbReference type="Proteomes" id="UP000183053"/>
    </source>
</evidence>
<evidence type="ECO:0000256" key="5">
    <source>
        <dbReference type="ARBA" id="ARBA00022989"/>
    </source>
</evidence>
<dbReference type="STRING" id="47312.SAMN04489765_3653"/>
<feature type="transmembrane region" description="Helical" evidence="8">
    <location>
        <begin position="40"/>
        <end position="66"/>
    </location>
</feature>
<dbReference type="SUPFAM" id="SSF81343">
    <property type="entry name" value="Fumarate reductase respiratory complex transmembrane subunits"/>
    <property type="match status" value="1"/>
</dbReference>
<dbReference type="EMBL" id="FNLF01000002">
    <property type="protein sequence ID" value="SDR17953.1"/>
    <property type="molecule type" value="Genomic_DNA"/>
</dbReference>
<dbReference type="Pfam" id="PF01127">
    <property type="entry name" value="Sdh_cyt"/>
    <property type="match status" value="1"/>
</dbReference>
<dbReference type="Gene3D" id="1.20.1300.10">
    <property type="entry name" value="Fumarate reductase/succinate dehydrogenase, transmembrane subunit"/>
    <property type="match status" value="1"/>
</dbReference>
<dbReference type="InterPro" id="IPR034804">
    <property type="entry name" value="SQR/QFR_C/D"/>
</dbReference>
<keyword evidence="4" id="KW-0479">Metal-binding</keyword>
<keyword evidence="6" id="KW-0408">Iron</keyword>
<keyword evidence="10" id="KW-1185">Reference proteome</keyword>
<feature type="transmembrane region" description="Helical" evidence="8">
    <location>
        <begin position="122"/>
        <end position="144"/>
    </location>
</feature>
<comment type="subcellular location">
    <subcellularLocation>
        <location evidence="1">Membrane</location>
    </subcellularLocation>
</comment>
<keyword evidence="2" id="KW-0349">Heme</keyword>
<evidence type="ECO:0000256" key="7">
    <source>
        <dbReference type="ARBA" id="ARBA00023136"/>
    </source>
</evidence>
<evidence type="ECO:0000256" key="3">
    <source>
        <dbReference type="ARBA" id="ARBA00022692"/>
    </source>
</evidence>
<evidence type="ECO:0000256" key="6">
    <source>
        <dbReference type="ARBA" id="ARBA00023004"/>
    </source>
</evidence>
<keyword evidence="7 8" id="KW-0472">Membrane</keyword>
<evidence type="ECO:0000256" key="4">
    <source>
        <dbReference type="ARBA" id="ARBA00022723"/>
    </source>
</evidence>
<keyword evidence="3 8" id="KW-0812">Transmembrane</keyword>
<name>A0A1H1GXW3_9ACTN</name>
<dbReference type="GO" id="GO:0016020">
    <property type="term" value="C:membrane"/>
    <property type="evidence" value="ECO:0007669"/>
    <property type="project" value="UniProtKB-SubCell"/>
</dbReference>
<dbReference type="OrthoDB" id="67843at2"/>